<dbReference type="FunFam" id="3.40.50.720:FF:000435">
    <property type="entry name" value="NAD(P)-binding Rossmann-fold superfamily protein"/>
    <property type="match status" value="1"/>
</dbReference>
<evidence type="ECO:0000256" key="1">
    <source>
        <dbReference type="SAM" id="MobiDB-lite"/>
    </source>
</evidence>
<reference evidence="3" key="1">
    <citation type="journal article" date="2023" name="bioRxiv">
        <title>Improved chromosome-level genome assembly for marigold (Tagetes erecta).</title>
        <authorList>
            <person name="Jiang F."/>
            <person name="Yuan L."/>
            <person name="Wang S."/>
            <person name="Wang H."/>
            <person name="Xu D."/>
            <person name="Wang A."/>
            <person name="Fan W."/>
        </authorList>
    </citation>
    <scope>NUCLEOTIDE SEQUENCE</scope>
    <source>
        <strain evidence="3">WSJ</strain>
        <tissue evidence="3">Leaf</tissue>
    </source>
</reference>
<accession>A0AAD8K4J6</accession>
<dbReference type="InterPro" id="IPR036291">
    <property type="entry name" value="NAD(P)-bd_dom_sf"/>
</dbReference>
<sequence length="304" mass="33024">MTSMAGVLVPSSSSSSSISSYKPSHSISSTYRSSIINAKKRSLICFSSKKGKPGFFDVILDYIEGGPKLRKWYGAPDLYAEDGSNLEQADISSEEDEVRDAVLVTDGDNEIGQTIILSLIIKRIRVKALVKDKRAAMESFGTYVESITGDPKDSSFLKKSLRGVRAIICPNEGFLSKVESLKGVQHVVILSQLSVYRASSGVQAIMNSTARNLAEQDESSIVAAGIPYTIVRTGVLTNDRGGKPGFSFEKGCTTNGSLSKEDAAFICIEALDVVPEKELVFEVVNGEENILNWKDQFEKLTKQA</sequence>
<dbReference type="GO" id="GO:0009507">
    <property type="term" value="C:chloroplast"/>
    <property type="evidence" value="ECO:0007669"/>
    <property type="project" value="TreeGrafter"/>
</dbReference>
<name>A0AAD8K4J6_TARER</name>
<feature type="region of interest" description="Disordered" evidence="1">
    <location>
        <begin position="1"/>
        <end position="26"/>
    </location>
</feature>
<dbReference type="InterPro" id="IPR016040">
    <property type="entry name" value="NAD(P)-bd_dom"/>
</dbReference>
<dbReference type="Proteomes" id="UP001229421">
    <property type="component" value="Unassembled WGS sequence"/>
</dbReference>
<gene>
    <name evidence="3" type="ORF">QVD17_29963</name>
</gene>
<organism evidence="3 4">
    <name type="scientific">Tagetes erecta</name>
    <name type="common">African marigold</name>
    <dbReference type="NCBI Taxonomy" id="13708"/>
    <lineage>
        <taxon>Eukaryota</taxon>
        <taxon>Viridiplantae</taxon>
        <taxon>Streptophyta</taxon>
        <taxon>Embryophyta</taxon>
        <taxon>Tracheophyta</taxon>
        <taxon>Spermatophyta</taxon>
        <taxon>Magnoliopsida</taxon>
        <taxon>eudicotyledons</taxon>
        <taxon>Gunneridae</taxon>
        <taxon>Pentapetalae</taxon>
        <taxon>asterids</taxon>
        <taxon>campanulids</taxon>
        <taxon>Asterales</taxon>
        <taxon>Asteraceae</taxon>
        <taxon>Asteroideae</taxon>
        <taxon>Heliantheae alliance</taxon>
        <taxon>Tageteae</taxon>
        <taxon>Tagetes</taxon>
    </lineage>
</organism>
<feature type="domain" description="NAD(P)-binding" evidence="2">
    <location>
        <begin position="111"/>
        <end position="272"/>
    </location>
</feature>
<dbReference type="AlphaFoldDB" id="A0AAD8K4J6"/>
<evidence type="ECO:0000259" key="2">
    <source>
        <dbReference type="Pfam" id="PF13460"/>
    </source>
</evidence>
<dbReference type="SUPFAM" id="SSF51735">
    <property type="entry name" value="NAD(P)-binding Rossmann-fold domains"/>
    <property type="match status" value="1"/>
</dbReference>
<comment type="caution">
    <text evidence="3">The sequence shown here is derived from an EMBL/GenBank/DDBJ whole genome shotgun (WGS) entry which is preliminary data.</text>
</comment>
<dbReference type="Pfam" id="PF13460">
    <property type="entry name" value="NAD_binding_10"/>
    <property type="match status" value="1"/>
</dbReference>
<evidence type="ECO:0000313" key="4">
    <source>
        <dbReference type="Proteomes" id="UP001229421"/>
    </source>
</evidence>
<proteinExistence type="predicted"/>
<keyword evidence="4" id="KW-1185">Reference proteome</keyword>
<protein>
    <recommendedName>
        <fullName evidence="2">NAD(P)-binding domain-containing protein</fullName>
    </recommendedName>
</protein>
<evidence type="ECO:0000313" key="3">
    <source>
        <dbReference type="EMBL" id="KAK1414221.1"/>
    </source>
</evidence>
<feature type="compositionally biased region" description="Low complexity" evidence="1">
    <location>
        <begin position="11"/>
        <end position="26"/>
    </location>
</feature>
<dbReference type="EMBL" id="JAUHHV010000008">
    <property type="protein sequence ID" value="KAK1414221.1"/>
    <property type="molecule type" value="Genomic_DNA"/>
</dbReference>
<dbReference type="PANTHER" id="PTHR47869">
    <property type="entry name" value="OS03G0410700 PROTEIN"/>
    <property type="match status" value="1"/>
</dbReference>
<dbReference type="PANTHER" id="PTHR47869:SF2">
    <property type="entry name" value="OS03G0410700 PROTEIN"/>
    <property type="match status" value="1"/>
</dbReference>
<dbReference type="Gene3D" id="3.40.50.720">
    <property type="entry name" value="NAD(P)-binding Rossmann-like Domain"/>
    <property type="match status" value="1"/>
</dbReference>